<reference evidence="4" key="1">
    <citation type="submission" date="2017-06" db="EMBL/GenBank/DDBJ databases">
        <title>Genome analysis of Fimbriiglobus ruber SP5, the first member of the order Planctomycetales with confirmed chitinolytic capability.</title>
        <authorList>
            <person name="Ravin N.V."/>
            <person name="Rakitin A.L."/>
            <person name="Ivanova A.A."/>
            <person name="Beletsky A.V."/>
            <person name="Kulichevskaya I.S."/>
            <person name="Mardanov A.V."/>
            <person name="Dedysh S.N."/>
        </authorList>
    </citation>
    <scope>NUCLEOTIDE SEQUENCE [LARGE SCALE GENOMIC DNA]</scope>
    <source>
        <strain evidence="4">SP5</strain>
    </source>
</reference>
<dbReference type="PANTHER" id="PTHR35585:SF1">
    <property type="entry name" value="HHE DOMAIN PROTEIN (AFU_ORTHOLOGUE AFUA_4G00730)"/>
    <property type="match status" value="1"/>
</dbReference>
<dbReference type="Proteomes" id="UP000214646">
    <property type="component" value="Unassembled WGS sequence"/>
</dbReference>
<feature type="domain" description="Hemerythrin-like" evidence="2">
    <location>
        <begin position="11"/>
        <end position="125"/>
    </location>
</feature>
<accession>A0A225DUC1</accession>
<dbReference type="PANTHER" id="PTHR35585">
    <property type="entry name" value="HHE DOMAIN PROTEIN (AFU_ORTHOLOGUE AFUA_4G00730)"/>
    <property type="match status" value="1"/>
</dbReference>
<proteinExistence type="predicted"/>
<dbReference type="AlphaFoldDB" id="A0A225DUC1"/>
<feature type="region of interest" description="Disordered" evidence="1">
    <location>
        <begin position="163"/>
        <end position="186"/>
    </location>
</feature>
<gene>
    <name evidence="3" type="ORF">FRUB_04206</name>
</gene>
<dbReference type="EMBL" id="NIDE01000005">
    <property type="protein sequence ID" value="OWK42128.1"/>
    <property type="molecule type" value="Genomic_DNA"/>
</dbReference>
<evidence type="ECO:0000256" key="1">
    <source>
        <dbReference type="SAM" id="MobiDB-lite"/>
    </source>
</evidence>
<evidence type="ECO:0000259" key="2">
    <source>
        <dbReference type="Pfam" id="PF01814"/>
    </source>
</evidence>
<dbReference type="OrthoDB" id="9793637at2"/>
<comment type="caution">
    <text evidence="3">The sequence shown here is derived from an EMBL/GenBank/DDBJ whole genome shotgun (WGS) entry which is preliminary data.</text>
</comment>
<feature type="compositionally biased region" description="Basic residues" evidence="1">
    <location>
        <begin position="174"/>
        <end position="186"/>
    </location>
</feature>
<dbReference type="CDD" id="cd12108">
    <property type="entry name" value="Hr-like"/>
    <property type="match status" value="1"/>
</dbReference>
<sequence length="186" mass="20858">MLDFLKSNPAVSLLKEDHARVKELFDQFAKATNRAAKKKIVRAALTELKVHAAIEEEIFYPAVRKPIGKEIMNEADEEHHVAKLLIAELDAMDGSESHFDAKFHVLSENVRHHIKEEENKMLPKAKGVKIDFEALREKMKARKEKLLADGVPPVGEEVMVKAVKGKGDSPAQAAKRKAPKLPKRVT</sequence>
<protein>
    <submittedName>
        <fullName evidence="3">Regulator of cell morphogenesis and NO signaling</fullName>
    </submittedName>
</protein>
<evidence type="ECO:0000313" key="4">
    <source>
        <dbReference type="Proteomes" id="UP000214646"/>
    </source>
</evidence>
<dbReference type="RefSeq" id="WP_088255341.1">
    <property type="nucleotide sequence ID" value="NZ_NIDE01000005.1"/>
</dbReference>
<dbReference type="Pfam" id="PF01814">
    <property type="entry name" value="Hemerythrin"/>
    <property type="match status" value="1"/>
</dbReference>
<dbReference type="Gene3D" id="1.20.120.520">
    <property type="entry name" value="nmb1532 protein domain like"/>
    <property type="match status" value="1"/>
</dbReference>
<organism evidence="3 4">
    <name type="scientific">Fimbriiglobus ruber</name>
    <dbReference type="NCBI Taxonomy" id="1908690"/>
    <lineage>
        <taxon>Bacteria</taxon>
        <taxon>Pseudomonadati</taxon>
        <taxon>Planctomycetota</taxon>
        <taxon>Planctomycetia</taxon>
        <taxon>Gemmatales</taxon>
        <taxon>Gemmataceae</taxon>
        <taxon>Fimbriiglobus</taxon>
    </lineage>
</organism>
<name>A0A225DUC1_9BACT</name>
<keyword evidence="4" id="KW-1185">Reference proteome</keyword>
<evidence type="ECO:0000313" key="3">
    <source>
        <dbReference type="EMBL" id="OWK42128.1"/>
    </source>
</evidence>
<dbReference type="InterPro" id="IPR012312">
    <property type="entry name" value="Hemerythrin-like"/>
</dbReference>